<name>A0A077LZL7_9MICO</name>
<organism evidence="13 14">
    <name type="scientific">Nostocoides japonicum T1-X7</name>
    <dbReference type="NCBI Taxonomy" id="1194083"/>
    <lineage>
        <taxon>Bacteria</taxon>
        <taxon>Bacillati</taxon>
        <taxon>Actinomycetota</taxon>
        <taxon>Actinomycetes</taxon>
        <taxon>Micrococcales</taxon>
        <taxon>Intrasporangiaceae</taxon>
        <taxon>Nostocoides</taxon>
    </lineage>
</organism>
<dbReference type="Proteomes" id="UP000035721">
    <property type="component" value="Unassembled WGS sequence"/>
</dbReference>
<dbReference type="GO" id="GO:0006883">
    <property type="term" value="P:intracellular sodium ion homeostasis"/>
    <property type="evidence" value="ECO:0007669"/>
    <property type="project" value="TreeGrafter"/>
</dbReference>
<reference evidence="13 14" key="1">
    <citation type="journal article" date="2013" name="ISME J.">
        <title>A metabolic model for members of the genus Tetrasphaera involved in enhanced biological phosphorus removal.</title>
        <authorList>
            <person name="Kristiansen R."/>
            <person name="Nguyen H.T.T."/>
            <person name="Saunders A.M."/>
            <person name="Nielsen J.L."/>
            <person name="Wimmer R."/>
            <person name="Le V.Q."/>
            <person name="McIlroy S.J."/>
            <person name="Petrovski S."/>
            <person name="Seviour R.J."/>
            <person name="Calteau A."/>
            <person name="Nielsen K.L."/>
            <person name="Nielsen P.H."/>
        </authorList>
    </citation>
    <scope>NUCLEOTIDE SEQUENCE [LARGE SCALE GENOMIC DNA]</scope>
    <source>
        <strain evidence="13 14">T1-X7</strain>
    </source>
</reference>
<evidence type="ECO:0000256" key="8">
    <source>
        <dbReference type="ARBA" id="ARBA00023136"/>
    </source>
</evidence>
<keyword evidence="4" id="KW-0547">Nucleotide-binding</keyword>
<keyword evidence="3 11" id="KW-0812">Transmembrane</keyword>
<dbReference type="OrthoDB" id="9814270at2"/>
<evidence type="ECO:0000256" key="11">
    <source>
        <dbReference type="SAM" id="Phobius"/>
    </source>
</evidence>
<evidence type="ECO:0000313" key="14">
    <source>
        <dbReference type="Proteomes" id="UP000035721"/>
    </source>
</evidence>
<dbReference type="Pfam" id="PF00122">
    <property type="entry name" value="E1-E2_ATPase"/>
    <property type="match status" value="1"/>
</dbReference>
<feature type="transmembrane region" description="Helical" evidence="11">
    <location>
        <begin position="775"/>
        <end position="793"/>
    </location>
</feature>
<feature type="transmembrane region" description="Helical" evidence="11">
    <location>
        <begin position="805"/>
        <end position="824"/>
    </location>
</feature>
<dbReference type="AlphaFoldDB" id="A0A077LZL7"/>
<dbReference type="InterPro" id="IPR050510">
    <property type="entry name" value="Cation_transp_ATPase_P-type"/>
</dbReference>
<evidence type="ECO:0000256" key="10">
    <source>
        <dbReference type="SAM" id="MobiDB-lite"/>
    </source>
</evidence>
<evidence type="ECO:0000256" key="9">
    <source>
        <dbReference type="ARBA" id="ARBA00049360"/>
    </source>
</evidence>
<dbReference type="GO" id="GO:0005524">
    <property type="term" value="F:ATP binding"/>
    <property type="evidence" value="ECO:0007669"/>
    <property type="project" value="UniProtKB-KW"/>
</dbReference>
<dbReference type="InterPro" id="IPR044492">
    <property type="entry name" value="P_typ_ATPase_HD_dom"/>
</dbReference>
<dbReference type="GO" id="GO:0036376">
    <property type="term" value="P:sodium ion export across plasma membrane"/>
    <property type="evidence" value="ECO:0007669"/>
    <property type="project" value="TreeGrafter"/>
</dbReference>
<dbReference type="GO" id="GO:0005886">
    <property type="term" value="C:plasma membrane"/>
    <property type="evidence" value="ECO:0007669"/>
    <property type="project" value="UniProtKB-SubCell"/>
</dbReference>
<evidence type="ECO:0000256" key="5">
    <source>
        <dbReference type="ARBA" id="ARBA00022840"/>
    </source>
</evidence>
<proteinExistence type="inferred from homology"/>
<feature type="transmembrane region" description="Helical" evidence="11">
    <location>
        <begin position="836"/>
        <end position="856"/>
    </location>
</feature>
<evidence type="ECO:0000256" key="3">
    <source>
        <dbReference type="ARBA" id="ARBA00022692"/>
    </source>
</evidence>
<dbReference type="EC" id="3.6.3.8" evidence="13"/>
<keyword evidence="5" id="KW-0067">ATP-binding</keyword>
<feature type="transmembrane region" description="Helical" evidence="11">
    <location>
        <begin position="254"/>
        <end position="273"/>
    </location>
</feature>
<keyword evidence="13" id="KW-0378">Hydrolase</keyword>
<dbReference type="PANTHER" id="PTHR43294:SF20">
    <property type="entry name" value="P-TYPE ATPASE"/>
    <property type="match status" value="1"/>
</dbReference>
<dbReference type="Pfam" id="PF08282">
    <property type="entry name" value="Hydrolase_3"/>
    <property type="match status" value="1"/>
</dbReference>
<dbReference type="InterPro" id="IPR001757">
    <property type="entry name" value="P_typ_ATPase"/>
</dbReference>
<dbReference type="PRINTS" id="PR00119">
    <property type="entry name" value="CATATPASE"/>
</dbReference>
<dbReference type="SUPFAM" id="SSF81660">
    <property type="entry name" value="Metal cation-transporting ATPase, ATP-binding domain N"/>
    <property type="match status" value="1"/>
</dbReference>
<dbReference type="SMART" id="SM00831">
    <property type="entry name" value="Cation_ATPase_N"/>
    <property type="match status" value="1"/>
</dbReference>
<dbReference type="InterPro" id="IPR008250">
    <property type="entry name" value="ATPase_P-typ_transduc_dom_A_sf"/>
</dbReference>
<dbReference type="SUPFAM" id="SSF56784">
    <property type="entry name" value="HAD-like"/>
    <property type="match status" value="1"/>
</dbReference>
<dbReference type="GO" id="GO:0005391">
    <property type="term" value="F:P-type sodium:potassium-exchanging transporter activity"/>
    <property type="evidence" value="ECO:0007669"/>
    <property type="project" value="TreeGrafter"/>
</dbReference>
<dbReference type="InterPro" id="IPR036412">
    <property type="entry name" value="HAD-like_sf"/>
</dbReference>
<dbReference type="InterPro" id="IPR023214">
    <property type="entry name" value="HAD_sf"/>
</dbReference>
<dbReference type="GO" id="GO:1902600">
    <property type="term" value="P:proton transmembrane transport"/>
    <property type="evidence" value="ECO:0007669"/>
    <property type="project" value="TreeGrafter"/>
</dbReference>
<dbReference type="RefSeq" id="WP_048549686.1">
    <property type="nucleotide sequence ID" value="NZ_HF570958.1"/>
</dbReference>
<dbReference type="PANTHER" id="PTHR43294">
    <property type="entry name" value="SODIUM/POTASSIUM-TRANSPORTING ATPASE SUBUNIT ALPHA"/>
    <property type="match status" value="1"/>
</dbReference>
<keyword evidence="14" id="KW-1185">Reference proteome</keyword>
<dbReference type="InterPro" id="IPR059000">
    <property type="entry name" value="ATPase_P-type_domA"/>
</dbReference>
<keyword evidence="7 11" id="KW-1133">Transmembrane helix</keyword>
<evidence type="ECO:0000259" key="12">
    <source>
        <dbReference type="SMART" id="SM00831"/>
    </source>
</evidence>
<dbReference type="Gene3D" id="2.70.150.10">
    <property type="entry name" value="Calcium-transporting ATPase, cytoplasmic transduction domain A"/>
    <property type="match status" value="1"/>
</dbReference>
<dbReference type="Gene3D" id="3.40.50.1000">
    <property type="entry name" value="HAD superfamily/HAD-like"/>
    <property type="match status" value="1"/>
</dbReference>
<accession>A0A077LZL7</accession>
<gene>
    <name evidence="13" type="ORF">BN12_40021</name>
</gene>
<dbReference type="Pfam" id="PF00690">
    <property type="entry name" value="Cation_ATPase_N"/>
    <property type="match status" value="1"/>
</dbReference>
<dbReference type="PRINTS" id="PR00121">
    <property type="entry name" value="NAKATPASE"/>
</dbReference>
<dbReference type="PROSITE" id="PS00154">
    <property type="entry name" value="ATPASE_E1_E2"/>
    <property type="match status" value="1"/>
</dbReference>
<feature type="transmembrane region" description="Helical" evidence="11">
    <location>
        <begin position="729"/>
        <end position="747"/>
    </location>
</feature>
<dbReference type="SFLD" id="SFLDG00002">
    <property type="entry name" value="C1.7:_P-type_atpase_like"/>
    <property type="match status" value="1"/>
</dbReference>
<protein>
    <submittedName>
        <fullName evidence="13">Putative calcium-transporting ATPase</fullName>
        <ecNumber evidence="13">3.6.3.8</ecNumber>
    </submittedName>
</protein>
<dbReference type="EMBL" id="CAJB01000334">
    <property type="protein sequence ID" value="CCH79051.1"/>
    <property type="molecule type" value="Genomic_DNA"/>
</dbReference>
<feature type="region of interest" description="Disordered" evidence="10">
    <location>
        <begin position="898"/>
        <end position="928"/>
    </location>
</feature>
<evidence type="ECO:0000256" key="4">
    <source>
        <dbReference type="ARBA" id="ARBA00022741"/>
    </source>
</evidence>
<comment type="catalytic activity">
    <reaction evidence="9">
        <text>ATP + H2O = ADP + phosphate + H(+)</text>
        <dbReference type="Rhea" id="RHEA:13065"/>
        <dbReference type="ChEBI" id="CHEBI:15377"/>
        <dbReference type="ChEBI" id="CHEBI:15378"/>
        <dbReference type="ChEBI" id="CHEBI:30616"/>
        <dbReference type="ChEBI" id="CHEBI:43474"/>
        <dbReference type="ChEBI" id="CHEBI:456216"/>
    </reaction>
</comment>
<keyword evidence="8 11" id="KW-0472">Membrane</keyword>
<dbReference type="NCBIfam" id="TIGR01494">
    <property type="entry name" value="ATPase_P-type"/>
    <property type="match status" value="2"/>
</dbReference>
<sequence>MTELSLMTGRRPWYAMAPEEVSAALDVDVDRGLDTAVVGSRRAEHGENKIASEPPPTRWTIAFRELRDPMNLMLVVVAVASMVIGQRPVGIMVAALVVLNVVLGTQQELKALSAVDALAKMQTPRTRVLRDGRLVEIPATELVPGDIVQLEAGDLVPADGRILRSATCETQEAALTGESAPIPKGAAAIDGDDVALGDRTAMLFQNTSITRGTATMVVTETGMGTEMGQIASMLSAVPPSKSPLQRELASLTKVLGIIAWISVVIIVVIGFARGEHLDAVLLLGISMAVSAIPTGMPTFVQAMLAFGAKKLAEAKAVVKNLGDVETLGATSAINSDKTGTLTLNEMMVRKLYYRGEWFSVSGDGYEKSGQITGAAGMPVPDFTRLALGLCLDSDATVSDRGDVVGDPTEAALVVLAAKLGVDAEETRRAYPRAAEVPFDSDDKFMVTYHDVSLAGLRQFVGLIKGGPDVVLDRCSHAQLADGTEVPIDEVRAELLDANREMSERGLRVLAFGIRVLTGRADAVAADPMGHVKKFRFVGMVGIIDPLRPSSLEAVRIAHAAGIDVRMITGDHAITAGAIGAELGLGPGAISGSEIQAMTDADLRAALPRLHVFGRVTPQDKLRLARLMQEDGEVVAMTGDAVNDAAALKQADIGVAMGSGSEVTKQAAKMILTDDNFGTLVNAIRLGRGIYDKVTAYVRYQMTQLFSLVLLFLVASILDINSGMPLTPLMVLYLNFFVAGLPIVMIMLDPTPDDIMTRPPRNTKEGITNGRAIGEWLLYGVVLFAITLAALLLAPGTMSADEPNVPVTMAFAVMGLGTVLSGLVMRRSPGSGLAAPVAGALKILLIPAGLTVIGVQWSGLGDLLGTVPLSGDQWIRAVGWSLVLPVVVELYKLVRRGTTAKEPEPENGLGALLPERALTPTPAERNDRA</sequence>
<dbReference type="Pfam" id="PF00689">
    <property type="entry name" value="Cation_ATPase_C"/>
    <property type="match status" value="1"/>
</dbReference>
<feature type="transmembrane region" description="Helical" evidence="11">
    <location>
        <begin position="876"/>
        <end position="893"/>
    </location>
</feature>
<dbReference type="GO" id="GO:1990573">
    <property type="term" value="P:potassium ion import across plasma membrane"/>
    <property type="evidence" value="ECO:0007669"/>
    <property type="project" value="TreeGrafter"/>
</dbReference>
<dbReference type="InterPro" id="IPR006068">
    <property type="entry name" value="ATPase_P-typ_cation-transptr_C"/>
</dbReference>
<feature type="domain" description="Cation-transporting P-type ATPase N-terminal" evidence="12">
    <location>
        <begin position="12"/>
        <end position="86"/>
    </location>
</feature>
<dbReference type="InterPro" id="IPR018303">
    <property type="entry name" value="ATPase_P-typ_P_site"/>
</dbReference>
<dbReference type="Pfam" id="PF13246">
    <property type="entry name" value="Cation_ATPase"/>
    <property type="match status" value="1"/>
</dbReference>
<dbReference type="STRING" id="1194083.BN12_40021"/>
<evidence type="ECO:0000256" key="7">
    <source>
        <dbReference type="ARBA" id="ARBA00022989"/>
    </source>
</evidence>
<evidence type="ECO:0000256" key="2">
    <source>
        <dbReference type="ARBA" id="ARBA00005675"/>
    </source>
</evidence>
<dbReference type="SFLD" id="SFLDS00003">
    <property type="entry name" value="Haloacid_Dehalogenase"/>
    <property type="match status" value="1"/>
</dbReference>
<dbReference type="InterPro" id="IPR004014">
    <property type="entry name" value="ATPase_P-typ_cation-transptr_N"/>
</dbReference>
<comment type="caution">
    <text evidence="13">The sequence shown here is derived from an EMBL/GenBank/DDBJ whole genome shotgun (WGS) entry which is preliminary data.</text>
</comment>
<keyword evidence="6" id="KW-1278">Translocase</keyword>
<dbReference type="SUPFAM" id="SSF81653">
    <property type="entry name" value="Calcium ATPase, transduction domain A"/>
    <property type="match status" value="1"/>
</dbReference>
<dbReference type="GO" id="GO:0016887">
    <property type="term" value="F:ATP hydrolysis activity"/>
    <property type="evidence" value="ECO:0007669"/>
    <property type="project" value="InterPro"/>
</dbReference>
<evidence type="ECO:0000313" key="13">
    <source>
        <dbReference type="EMBL" id="CCH79051.1"/>
    </source>
</evidence>
<dbReference type="Gene3D" id="3.40.1110.10">
    <property type="entry name" value="Calcium-transporting ATPase, cytoplasmic domain N"/>
    <property type="match status" value="1"/>
</dbReference>
<dbReference type="GO" id="GO:0030007">
    <property type="term" value="P:intracellular potassium ion homeostasis"/>
    <property type="evidence" value="ECO:0007669"/>
    <property type="project" value="TreeGrafter"/>
</dbReference>
<comment type="subcellular location">
    <subcellularLocation>
        <location evidence="1">Cell membrane</location>
        <topology evidence="1">Multi-pass membrane protein</topology>
    </subcellularLocation>
</comment>
<evidence type="ECO:0000256" key="1">
    <source>
        <dbReference type="ARBA" id="ARBA00004651"/>
    </source>
</evidence>
<dbReference type="SUPFAM" id="SSF81665">
    <property type="entry name" value="Calcium ATPase, transmembrane domain M"/>
    <property type="match status" value="1"/>
</dbReference>
<comment type="similarity">
    <text evidence="2">Belongs to the cation transport ATPase (P-type) (TC 3.A.3) family. Type IIA subfamily.</text>
</comment>
<feature type="transmembrane region" description="Helical" evidence="11">
    <location>
        <begin position="279"/>
        <end position="300"/>
    </location>
</feature>
<dbReference type="InterPro" id="IPR023298">
    <property type="entry name" value="ATPase_P-typ_TM_dom_sf"/>
</dbReference>
<dbReference type="InterPro" id="IPR023299">
    <property type="entry name" value="ATPase_P-typ_cyto_dom_N"/>
</dbReference>
<evidence type="ECO:0000256" key="6">
    <source>
        <dbReference type="ARBA" id="ARBA00022967"/>
    </source>
</evidence>
<dbReference type="SFLD" id="SFLDF00027">
    <property type="entry name" value="p-type_atpase"/>
    <property type="match status" value="1"/>
</dbReference>
<dbReference type="Gene3D" id="1.20.1110.10">
    <property type="entry name" value="Calcium-transporting ATPase, transmembrane domain"/>
    <property type="match status" value="1"/>
</dbReference>